<dbReference type="Proteomes" id="UP001363622">
    <property type="component" value="Unassembled WGS sequence"/>
</dbReference>
<evidence type="ECO:0000313" key="4">
    <source>
        <dbReference type="Proteomes" id="UP001363622"/>
    </source>
</evidence>
<feature type="region of interest" description="Disordered" evidence="1">
    <location>
        <begin position="1"/>
        <end position="27"/>
    </location>
</feature>
<accession>A0ABR1KPK8</accession>
<comment type="caution">
    <text evidence="3">The sequence shown here is derived from an EMBL/GenBank/DDBJ whole genome shotgun (WGS) entry which is preliminary data.</text>
</comment>
<gene>
    <name evidence="3" type="ORF">IWZ03DRAFT_374840</name>
</gene>
<keyword evidence="2" id="KW-1133">Transmembrane helix</keyword>
<feature type="transmembrane region" description="Helical" evidence="2">
    <location>
        <begin position="162"/>
        <end position="185"/>
    </location>
</feature>
<proteinExistence type="predicted"/>
<keyword evidence="2" id="KW-0812">Transmembrane</keyword>
<evidence type="ECO:0000256" key="1">
    <source>
        <dbReference type="SAM" id="MobiDB-lite"/>
    </source>
</evidence>
<evidence type="ECO:0000256" key="2">
    <source>
        <dbReference type="SAM" id="Phobius"/>
    </source>
</evidence>
<name>A0ABR1KPK8_9PEZI</name>
<keyword evidence="2" id="KW-0472">Membrane</keyword>
<keyword evidence="4" id="KW-1185">Reference proteome</keyword>
<sequence>MHFYTRVAARSSILQGQDPNRRMPGDPRCLEENAHHVQARWPDTTEQPRSYRGCFLDKSRETESSTRPGPSEIRLMSGRWLLTTAAGVAGSCSGEDPGLRRVRAGYRRQLGQCRHIGANFGFSTTPASSDFPAHACAVVLNHSSSSTSADGRASGQSERPSILFPFFFFSPTGAACAELTTWFLAA</sequence>
<protein>
    <submittedName>
        <fullName evidence="3">Uncharacterized protein</fullName>
    </submittedName>
</protein>
<feature type="compositionally biased region" description="Basic and acidic residues" evidence="1">
    <location>
        <begin position="55"/>
        <end position="64"/>
    </location>
</feature>
<organism evidence="3 4">
    <name type="scientific">Phyllosticta citriasiana</name>
    <dbReference type="NCBI Taxonomy" id="595635"/>
    <lineage>
        <taxon>Eukaryota</taxon>
        <taxon>Fungi</taxon>
        <taxon>Dikarya</taxon>
        <taxon>Ascomycota</taxon>
        <taxon>Pezizomycotina</taxon>
        <taxon>Dothideomycetes</taxon>
        <taxon>Dothideomycetes incertae sedis</taxon>
        <taxon>Botryosphaeriales</taxon>
        <taxon>Phyllostictaceae</taxon>
        <taxon>Phyllosticta</taxon>
    </lineage>
</organism>
<feature type="region of interest" description="Disordered" evidence="1">
    <location>
        <begin position="42"/>
        <end position="72"/>
    </location>
</feature>
<reference evidence="3 4" key="1">
    <citation type="submission" date="2024-04" db="EMBL/GenBank/DDBJ databases">
        <title>Phyllosticta paracitricarpa is synonymous to the EU quarantine fungus P. citricarpa based on phylogenomic analyses.</title>
        <authorList>
            <consortium name="Lawrence Berkeley National Laboratory"/>
            <person name="Van Ingen-Buijs V.A."/>
            <person name="Van Westerhoven A.C."/>
            <person name="Haridas S."/>
            <person name="Skiadas P."/>
            <person name="Martin F."/>
            <person name="Groenewald J.Z."/>
            <person name="Crous P.W."/>
            <person name="Seidl M.F."/>
        </authorList>
    </citation>
    <scope>NUCLEOTIDE SEQUENCE [LARGE SCALE GENOMIC DNA]</scope>
    <source>
        <strain evidence="3 4">CBS 123371</strain>
    </source>
</reference>
<evidence type="ECO:0000313" key="3">
    <source>
        <dbReference type="EMBL" id="KAK7518865.1"/>
    </source>
</evidence>
<dbReference type="EMBL" id="JBBPHU010000004">
    <property type="protein sequence ID" value="KAK7518865.1"/>
    <property type="molecule type" value="Genomic_DNA"/>
</dbReference>